<protein>
    <submittedName>
        <fullName evidence="7">Zinc transport system substrate-binding protein</fullName>
    </submittedName>
</protein>
<dbReference type="Proteomes" id="UP000294567">
    <property type="component" value="Unassembled WGS sequence"/>
</dbReference>
<sequence>MKSNRIFISVIILVMITVSIVGCNNKYEEDISSDNIKIIATLFPQYDFAREIVKDKGEVKLLLPPGVEAHAYEPTPKDIVDIKKADVFIYTGKYMEPWAEKLIKDLDDSVIIVDISEGIELIDDVDEGHGDVHHGKDPHIWLDPIYAQKIVDNILEGVIKADKANENFYRQNAENYKKKLEELDQKFVDAFSKAKHKTIIHGGHFAFGYFAKRYGLKYISPYEGFSPNAEPTPKKISELIEKMKSLDIDVIYYEELIDPKVAKIISNETGAEMLLLHGAHNVSKEELEAGITYIDIMEANLENLKRGLGCNE</sequence>
<evidence type="ECO:0000256" key="2">
    <source>
        <dbReference type="ARBA" id="ARBA00022448"/>
    </source>
</evidence>
<accession>A0A4R3KQM5</accession>
<feature type="transmembrane region" description="Helical" evidence="6">
    <location>
        <begin position="6"/>
        <end position="23"/>
    </location>
</feature>
<evidence type="ECO:0000256" key="6">
    <source>
        <dbReference type="SAM" id="Phobius"/>
    </source>
</evidence>
<feature type="coiled-coil region" evidence="5">
    <location>
        <begin position="166"/>
        <end position="193"/>
    </location>
</feature>
<dbReference type="PROSITE" id="PS51257">
    <property type="entry name" value="PROKAR_LIPOPROTEIN"/>
    <property type="match status" value="1"/>
</dbReference>
<keyword evidence="6" id="KW-1133">Transmembrane helix</keyword>
<keyword evidence="5" id="KW-0175">Coiled coil</keyword>
<keyword evidence="3" id="KW-0732">Signal</keyword>
<dbReference type="PANTHER" id="PTHR42953">
    <property type="entry name" value="HIGH-AFFINITY ZINC UPTAKE SYSTEM PROTEIN ZNUA-RELATED"/>
    <property type="match status" value="1"/>
</dbReference>
<proteinExistence type="inferred from homology"/>
<dbReference type="GO" id="GO:0030001">
    <property type="term" value="P:metal ion transport"/>
    <property type="evidence" value="ECO:0007669"/>
    <property type="project" value="InterPro"/>
</dbReference>
<dbReference type="SUPFAM" id="SSF53807">
    <property type="entry name" value="Helical backbone' metal receptor"/>
    <property type="match status" value="1"/>
</dbReference>
<dbReference type="GO" id="GO:0046872">
    <property type="term" value="F:metal ion binding"/>
    <property type="evidence" value="ECO:0007669"/>
    <property type="project" value="InterPro"/>
</dbReference>
<dbReference type="EMBL" id="SMAE01000014">
    <property type="protein sequence ID" value="TCS86607.1"/>
    <property type="molecule type" value="Genomic_DNA"/>
</dbReference>
<evidence type="ECO:0000256" key="4">
    <source>
        <dbReference type="RuleBase" id="RU003512"/>
    </source>
</evidence>
<organism evidence="7 8">
    <name type="scientific">Keratinibaculum paraultunense</name>
    <dbReference type="NCBI Taxonomy" id="1278232"/>
    <lineage>
        <taxon>Bacteria</taxon>
        <taxon>Bacillati</taxon>
        <taxon>Bacillota</taxon>
        <taxon>Tissierellia</taxon>
        <taxon>Tissierellales</taxon>
        <taxon>Tepidimicrobiaceae</taxon>
        <taxon>Keratinibaculum</taxon>
    </lineage>
</organism>
<comment type="caution">
    <text evidence="7">The sequence shown here is derived from an EMBL/GenBank/DDBJ whole genome shotgun (WGS) entry which is preliminary data.</text>
</comment>
<dbReference type="InterPro" id="IPR006128">
    <property type="entry name" value="Lipoprotein_PsaA-like"/>
</dbReference>
<dbReference type="Pfam" id="PF01297">
    <property type="entry name" value="ZnuA"/>
    <property type="match status" value="1"/>
</dbReference>
<dbReference type="AlphaFoldDB" id="A0A4R3KQM5"/>
<dbReference type="RefSeq" id="WP_132029380.1">
    <property type="nucleotide sequence ID" value="NZ_CP068564.1"/>
</dbReference>
<dbReference type="OrthoDB" id="9810636at2"/>
<evidence type="ECO:0000256" key="3">
    <source>
        <dbReference type="ARBA" id="ARBA00022729"/>
    </source>
</evidence>
<evidence type="ECO:0000313" key="7">
    <source>
        <dbReference type="EMBL" id="TCS86607.1"/>
    </source>
</evidence>
<evidence type="ECO:0000256" key="5">
    <source>
        <dbReference type="SAM" id="Coils"/>
    </source>
</evidence>
<keyword evidence="6" id="KW-0812">Transmembrane</keyword>
<keyword evidence="6" id="KW-0472">Membrane</keyword>
<evidence type="ECO:0000313" key="8">
    <source>
        <dbReference type="Proteomes" id="UP000294567"/>
    </source>
</evidence>
<dbReference type="PANTHER" id="PTHR42953:SF3">
    <property type="entry name" value="HIGH-AFFINITY ZINC UPTAKE SYSTEM PROTEIN ZNUA"/>
    <property type="match status" value="1"/>
</dbReference>
<dbReference type="PRINTS" id="PR00690">
    <property type="entry name" value="ADHESNFAMILY"/>
</dbReference>
<comment type="similarity">
    <text evidence="1 4">Belongs to the bacterial solute-binding protein 9 family.</text>
</comment>
<keyword evidence="2 4" id="KW-0813">Transport</keyword>
<dbReference type="GO" id="GO:0007155">
    <property type="term" value="P:cell adhesion"/>
    <property type="evidence" value="ECO:0007669"/>
    <property type="project" value="InterPro"/>
</dbReference>
<reference evidence="7 8" key="1">
    <citation type="submission" date="2019-03" db="EMBL/GenBank/DDBJ databases">
        <title>Genomic Encyclopedia of Type Strains, Phase IV (KMG-IV): sequencing the most valuable type-strain genomes for metagenomic binning, comparative biology and taxonomic classification.</title>
        <authorList>
            <person name="Goeker M."/>
        </authorList>
    </citation>
    <scope>NUCLEOTIDE SEQUENCE [LARGE SCALE GENOMIC DNA]</scope>
    <source>
        <strain evidence="7 8">DSM 26752</strain>
    </source>
</reference>
<dbReference type="InterPro" id="IPR006127">
    <property type="entry name" value="ZnuA-like"/>
</dbReference>
<keyword evidence="8" id="KW-1185">Reference proteome</keyword>
<evidence type="ECO:0000256" key="1">
    <source>
        <dbReference type="ARBA" id="ARBA00011028"/>
    </source>
</evidence>
<gene>
    <name evidence="7" type="ORF">EDD65_1141</name>
</gene>
<dbReference type="InterPro" id="IPR050492">
    <property type="entry name" value="Bact_metal-bind_prot9"/>
</dbReference>
<dbReference type="PRINTS" id="PR00691">
    <property type="entry name" value="ADHESINB"/>
</dbReference>
<dbReference type="Gene3D" id="3.40.50.1980">
    <property type="entry name" value="Nitrogenase molybdenum iron protein domain"/>
    <property type="match status" value="2"/>
</dbReference>
<name>A0A4R3KQM5_9FIRM</name>
<dbReference type="InterPro" id="IPR006129">
    <property type="entry name" value="AdhesinB"/>
</dbReference>